<organism evidence="9 10">
    <name type="scientific">Candidatus Kaiserbacteria bacterium RIFCSPLOWO2_01_FULL_52_12b</name>
    <dbReference type="NCBI Taxonomy" id="1798509"/>
    <lineage>
        <taxon>Bacteria</taxon>
        <taxon>Candidatus Kaiseribacteriota</taxon>
    </lineage>
</organism>
<dbReference type="SUPFAM" id="SSF50249">
    <property type="entry name" value="Nucleic acid-binding proteins"/>
    <property type="match status" value="1"/>
</dbReference>
<dbReference type="NCBIfam" id="TIGR01171">
    <property type="entry name" value="rplB_bact"/>
    <property type="match status" value="1"/>
</dbReference>
<comment type="similarity">
    <text evidence="1">Belongs to the universal ribosomal protein uL2 family.</text>
</comment>
<dbReference type="InterPro" id="IPR008991">
    <property type="entry name" value="Translation_prot_SH3-like_sf"/>
</dbReference>
<dbReference type="PANTHER" id="PTHR13691">
    <property type="entry name" value="RIBOSOMAL PROTEIN L2"/>
    <property type="match status" value="1"/>
</dbReference>
<evidence type="ECO:0000259" key="8">
    <source>
        <dbReference type="SMART" id="SM01383"/>
    </source>
</evidence>
<feature type="region of interest" description="Disordered" evidence="6">
    <location>
        <begin position="164"/>
        <end position="227"/>
    </location>
</feature>
<feature type="compositionally biased region" description="Basic residues" evidence="6">
    <location>
        <begin position="215"/>
        <end position="227"/>
    </location>
</feature>
<dbReference type="GO" id="GO:0016740">
    <property type="term" value="F:transferase activity"/>
    <property type="evidence" value="ECO:0007669"/>
    <property type="project" value="InterPro"/>
</dbReference>
<proteinExistence type="inferred from homology"/>
<dbReference type="EMBL" id="MFLW01000021">
    <property type="protein sequence ID" value="OGG78162.1"/>
    <property type="molecule type" value="Genomic_DNA"/>
</dbReference>
<dbReference type="FunFam" id="4.10.950.10:FF:000001">
    <property type="entry name" value="50S ribosomal protein L2"/>
    <property type="match status" value="1"/>
</dbReference>
<dbReference type="PROSITE" id="PS00467">
    <property type="entry name" value="RIBOSOMAL_L2"/>
    <property type="match status" value="1"/>
</dbReference>
<dbReference type="InterPro" id="IPR022671">
    <property type="entry name" value="Ribosomal_uL2_CS"/>
</dbReference>
<dbReference type="GO" id="GO:0002181">
    <property type="term" value="P:cytoplasmic translation"/>
    <property type="evidence" value="ECO:0007669"/>
    <property type="project" value="TreeGrafter"/>
</dbReference>
<evidence type="ECO:0000259" key="7">
    <source>
        <dbReference type="SMART" id="SM01382"/>
    </source>
</evidence>
<dbReference type="InterPro" id="IPR014722">
    <property type="entry name" value="Rib_uL2_dom2"/>
</dbReference>
<dbReference type="Gene3D" id="4.10.950.10">
    <property type="entry name" value="Ribosomal protein L2, domain 3"/>
    <property type="match status" value="1"/>
</dbReference>
<dbReference type="Gene3D" id="2.30.30.30">
    <property type="match status" value="1"/>
</dbReference>
<gene>
    <name evidence="9" type="ORF">A3A36_00655</name>
</gene>
<dbReference type="InterPro" id="IPR022666">
    <property type="entry name" value="Ribosomal_uL2_RNA-bd_dom"/>
</dbReference>
<protein>
    <recommendedName>
        <fullName evidence="4">Large ribosomal subunit protein uL2</fullName>
    </recommendedName>
    <alternativeName>
        <fullName evidence="5">50S ribosomal protein L2</fullName>
    </alternativeName>
</protein>
<keyword evidence="2 9" id="KW-0689">Ribosomal protein</keyword>
<accession>A0A1F6EX82</accession>
<evidence type="ECO:0000313" key="10">
    <source>
        <dbReference type="Proteomes" id="UP000178811"/>
    </source>
</evidence>
<dbReference type="InterPro" id="IPR012340">
    <property type="entry name" value="NA-bd_OB-fold"/>
</dbReference>
<feature type="domain" description="Large ribosomal subunit protein uL2 C-terminal" evidence="7">
    <location>
        <begin position="66"/>
        <end position="195"/>
    </location>
</feature>
<dbReference type="InterPro" id="IPR014726">
    <property type="entry name" value="Ribosomal_uL2_dom3"/>
</dbReference>
<dbReference type="PIRSF" id="PIRSF002158">
    <property type="entry name" value="Ribosomal_L2"/>
    <property type="match status" value="1"/>
</dbReference>
<evidence type="ECO:0000256" key="1">
    <source>
        <dbReference type="ARBA" id="ARBA00005636"/>
    </source>
</evidence>
<dbReference type="GO" id="GO:0015934">
    <property type="term" value="C:large ribosomal subunit"/>
    <property type="evidence" value="ECO:0007669"/>
    <property type="project" value="InterPro"/>
</dbReference>
<evidence type="ECO:0000256" key="5">
    <source>
        <dbReference type="ARBA" id="ARBA00035459"/>
    </source>
</evidence>
<feature type="non-terminal residue" evidence="9">
    <location>
        <position position="1"/>
    </location>
</feature>
<keyword evidence="3" id="KW-0687">Ribonucleoprotein</keyword>
<evidence type="ECO:0000256" key="4">
    <source>
        <dbReference type="ARBA" id="ARBA00035242"/>
    </source>
</evidence>
<dbReference type="FunFam" id="2.30.30.30:FF:000001">
    <property type="entry name" value="50S ribosomal protein L2"/>
    <property type="match status" value="1"/>
</dbReference>
<dbReference type="SUPFAM" id="SSF50104">
    <property type="entry name" value="Translation proteins SH3-like domain"/>
    <property type="match status" value="1"/>
</dbReference>
<dbReference type="AlphaFoldDB" id="A0A1F6EX82"/>
<dbReference type="Pfam" id="PF00181">
    <property type="entry name" value="Ribosomal_L2_N"/>
    <property type="match status" value="1"/>
</dbReference>
<dbReference type="InterPro" id="IPR005880">
    <property type="entry name" value="Ribosomal_uL2_bac/org-type"/>
</dbReference>
<evidence type="ECO:0000256" key="2">
    <source>
        <dbReference type="ARBA" id="ARBA00022980"/>
    </source>
</evidence>
<dbReference type="Pfam" id="PF03947">
    <property type="entry name" value="Ribosomal_L2_C"/>
    <property type="match status" value="1"/>
</dbReference>
<evidence type="ECO:0000256" key="6">
    <source>
        <dbReference type="SAM" id="MobiDB-lite"/>
    </source>
</evidence>
<dbReference type="SMART" id="SM01383">
    <property type="entry name" value="Ribosomal_L2"/>
    <property type="match status" value="1"/>
</dbReference>
<feature type="compositionally biased region" description="Basic and acidic residues" evidence="6">
    <location>
        <begin position="171"/>
        <end position="181"/>
    </location>
</feature>
<dbReference type="Gene3D" id="2.40.50.140">
    <property type="entry name" value="Nucleic acid-binding proteins"/>
    <property type="match status" value="1"/>
</dbReference>
<dbReference type="InterPro" id="IPR002171">
    <property type="entry name" value="Ribosomal_uL2"/>
</dbReference>
<name>A0A1F6EX82_9BACT</name>
<reference evidence="9 10" key="1">
    <citation type="journal article" date="2016" name="Nat. Commun.">
        <title>Thousands of microbial genomes shed light on interconnected biogeochemical processes in an aquifer system.</title>
        <authorList>
            <person name="Anantharaman K."/>
            <person name="Brown C.T."/>
            <person name="Hug L.A."/>
            <person name="Sharon I."/>
            <person name="Castelle C.J."/>
            <person name="Probst A.J."/>
            <person name="Thomas B.C."/>
            <person name="Singh A."/>
            <person name="Wilkins M.J."/>
            <person name="Karaoz U."/>
            <person name="Brodie E.L."/>
            <person name="Williams K.H."/>
            <person name="Hubbard S.S."/>
            <person name="Banfield J.F."/>
        </authorList>
    </citation>
    <scope>NUCLEOTIDE SEQUENCE [LARGE SCALE GENOMIC DNA]</scope>
</reference>
<dbReference type="Proteomes" id="UP000178811">
    <property type="component" value="Unassembled WGS sequence"/>
</dbReference>
<evidence type="ECO:0000256" key="3">
    <source>
        <dbReference type="ARBA" id="ARBA00023274"/>
    </source>
</evidence>
<dbReference type="InterPro" id="IPR022669">
    <property type="entry name" value="Ribosomal_uL2_C"/>
</dbReference>
<sequence>KKRFRDIDFSYNKKEIPAKIETVEYDPFRSAFIGLALYRDGERRYVILPKEVKVGGSFMVSENAPLTPGNRLPLGKVPVGTFVYNIELSPGAGAILVRSAGNFAEVVAHDAGYAQIKLPSTEIRKVSDLCWANVGAVGNEEYNLVVIGKAGRSRWMGIRPTVRGTAMNPVDHPHGGGEGKQGRGLRRAKSAWGKPTGKGQKTRTPKKYSNVFIISRRKIGKKKKGEG</sequence>
<dbReference type="PANTHER" id="PTHR13691:SF5">
    <property type="entry name" value="LARGE RIBOSOMAL SUBUNIT PROTEIN UL2M"/>
    <property type="match status" value="1"/>
</dbReference>
<dbReference type="GO" id="GO:0003723">
    <property type="term" value="F:RNA binding"/>
    <property type="evidence" value="ECO:0007669"/>
    <property type="project" value="InterPro"/>
</dbReference>
<dbReference type="SMART" id="SM01382">
    <property type="entry name" value="Ribosomal_L2_C"/>
    <property type="match status" value="1"/>
</dbReference>
<comment type="caution">
    <text evidence="9">The sequence shown here is derived from an EMBL/GenBank/DDBJ whole genome shotgun (WGS) entry which is preliminary data.</text>
</comment>
<dbReference type="GO" id="GO:0003735">
    <property type="term" value="F:structural constituent of ribosome"/>
    <property type="evidence" value="ECO:0007669"/>
    <property type="project" value="InterPro"/>
</dbReference>
<evidence type="ECO:0000313" key="9">
    <source>
        <dbReference type="EMBL" id="OGG78162.1"/>
    </source>
</evidence>
<feature type="domain" description="Large ribosomal subunit protein uL2 RNA-binding" evidence="8">
    <location>
        <begin position="1"/>
        <end position="61"/>
    </location>
</feature>